<dbReference type="InterPro" id="IPR045867">
    <property type="entry name" value="DNA-dir_RpoC_beta_prime"/>
</dbReference>
<dbReference type="EMBL" id="MK573211">
    <property type="protein sequence ID" value="QEM01904.1"/>
    <property type="molecule type" value="Genomic_DNA"/>
</dbReference>
<reference evidence="11" key="1">
    <citation type="journal article" date="2019" name="Genome Biol. Evol.">
        <title>Nephromyces represents a diverse and novel lineage of the Apicomplexa that has retained apicoplasts.</title>
        <authorList>
            <person name="Munoz-Gomez S.A."/>
            <person name="Durnin K."/>
            <person name="Eme L."/>
            <person name="Paight C."/>
            <person name="Lane C.E."/>
            <person name="Saffo M.B."/>
            <person name="Slamovits C.H."/>
        </authorList>
    </citation>
    <scope>NUCLEOTIDE SEQUENCE</scope>
    <source>
        <strain evidence="11">719</strain>
    </source>
</reference>
<evidence type="ECO:0000256" key="5">
    <source>
        <dbReference type="ARBA" id="ARBA00022695"/>
    </source>
</evidence>
<evidence type="ECO:0000256" key="1">
    <source>
        <dbReference type="ARBA" id="ARBA00004026"/>
    </source>
</evidence>
<evidence type="ECO:0000256" key="6">
    <source>
        <dbReference type="ARBA" id="ARBA00022723"/>
    </source>
</evidence>
<evidence type="ECO:0000256" key="8">
    <source>
        <dbReference type="ARBA" id="ARBA00048552"/>
    </source>
</evidence>
<dbReference type="PANTHER" id="PTHR19376">
    <property type="entry name" value="DNA-DIRECTED RNA POLYMERASE"/>
    <property type="match status" value="1"/>
</dbReference>
<dbReference type="InterPro" id="IPR007081">
    <property type="entry name" value="RNA_pol_Rpb1_5"/>
</dbReference>
<proteinExistence type="predicted"/>
<organism evidence="11">
    <name type="scientific">Nephromyces sp. ex Molgula occidentalis</name>
    <dbReference type="NCBI Taxonomy" id="2544991"/>
    <lineage>
        <taxon>Eukaryota</taxon>
        <taxon>Sar</taxon>
        <taxon>Alveolata</taxon>
        <taxon>Apicomplexa</taxon>
        <taxon>Aconoidasida</taxon>
        <taxon>Nephromycida</taxon>
        <taxon>Nephromyces</taxon>
    </lineage>
</organism>
<dbReference type="GO" id="GO:0003899">
    <property type="term" value="F:DNA-directed RNA polymerase activity"/>
    <property type="evidence" value="ECO:0007669"/>
    <property type="project" value="UniProtKB-EC"/>
</dbReference>
<dbReference type="GO" id="GO:0000428">
    <property type="term" value="C:DNA-directed RNA polymerase complex"/>
    <property type="evidence" value="ECO:0007669"/>
    <property type="project" value="UniProtKB-KW"/>
</dbReference>
<dbReference type="InterPro" id="IPR007083">
    <property type="entry name" value="RNA_pol_Rpb1_4"/>
</dbReference>
<evidence type="ECO:0000313" key="11">
    <source>
        <dbReference type="EMBL" id="QEM01904.1"/>
    </source>
</evidence>
<keyword evidence="4" id="KW-0808">Transferase</keyword>
<evidence type="ECO:0000259" key="10">
    <source>
        <dbReference type="Pfam" id="PF05000"/>
    </source>
</evidence>
<evidence type="ECO:0000256" key="7">
    <source>
        <dbReference type="ARBA" id="ARBA00023163"/>
    </source>
</evidence>
<dbReference type="GO" id="GO:0003677">
    <property type="term" value="F:DNA binding"/>
    <property type="evidence" value="ECO:0007669"/>
    <property type="project" value="InterPro"/>
</dbReference>
<dbReference type="Gene3D" id="1.10.132.30">
    <property type="match status" value="1"/>
</dbReference>
<keyword evidence="6" id="KW-0479">Metal-binding</keyword>
<dbReference type="Pfam" id="PF05000">
    <property type="entry name" value="RNA_pol_Rpb1_4"/>
    <property type="match status" value="1"/>
</dbReference>
<comment type="function">
    <text evidence="1">DNA-dependent RNA polymerase catalyzes the transcription of DNA into RNA using the four ribonucleoside triphosphates as substrates.</text>
</comment>
<dbReference type="InterPro" id="IPR038120">
    <property type="entry name" value="Rpb1_funnel_sf"/>
</dbReference>
<dbReference type="EC" id="2.7.7.6" evidence="2"/>
<dbReference type="Pfam" id="PF04998">
    <property type="entry name" value="RNA_pol_Rpb1_5"/>
    <property type="match status" value="1"/>
</dbReference>
<dbReference type="AlphaFoldDB" id="A0A5C1H8U9"/>
<feature type="domain" description="RNA polymerase Rpb1" evidence="10">
    <location>
        <begin position="108"/>
        <end position="142"/>
    </location>
</feature>
<name>A0A5C1H8U9_9APIC</name>
<evidence type="ECO:0000256" key="4">
    <source>
        <dbReference type="ARBA" id="ARBA00022679"/>
    </source>
</evidence>
<keyword evidence="3 11" id="KW-0240">DNA-directed RNA polymerase</keyword>
<gene>
    <name evidence="11" type="primary">rpoC2A</name>
</gene>
<dbReference type="GO" id="GO:0046872">
    <property type="term" value="F:metal ion binding"/>
    <property type="evidence" value="ECO:0007669"/>
    <property type="project" value="UniProtKB-KW"/>
</dbReference>
<comment type="catalytic activity">
    <reaction evidence="8">
        <text>RNA(n) + a ribonucleoside 5'-triphosphate = RNA(n+1) + diphosphate</text>
        <dbReference type="Rhea" id="RHEA:21248"/>
        <dbReference type="Rhea" id="RHEA-COMP:14527"/>
        <dbReference type="Rhea" id="RHEA-COMP:17342"/>
        <dbReference type="ChEBI" id="CHEBI:33019"/>
        <dbReference type="ChEBI" id="CHEBI:61557"/>
        <dbReference type="ChEBI" id="CHEBI:140395"/>
        <dbReference type="EC" id="2.7.7.6"/>
    </reaction>
</comment>
<accession>A0A5C1H8U9</accession>
<evidence type="ECO:0000256" key="2">
    <source>
        <dbReference type="ARBA" id="ARBA00012418"/>
    </source>
</evidence>
<sequence length="571" mass="69013">MFINFQILNNNFNQNLLEEYIIKYFSYNNIDLFLQELMFLGFEYVLNFSLNLENFKNYFYIAPLLRKFDNLKLTYLWSYSKNTINIFTFNKKSILSFKKFFELIETFNKINPITNSLYLMVTTGAKINWIQLLQLIGFRGYLSNVRGFLYEIPIMQNFNKGLNIYEYFISWFGTRKGIIDTAIKTADSGYLTRRLVETTRDIIVKEYYWGTKTNLIFNINLNIKGNIEEYNSIFLKGKFFNYGLNLKKNLIYKLKKNKYSFINFSLSNINYINLKGIYNWISGRNICNNCFGLNNNKLNNLGESIGILSAQTIGEPGTQLTLRTFHTGGVFTKLKNNFKIKNIYLFKNFKSKLFLNYKILILKKNYLNLNFYKKNYIYLYDFFNLKIKGFFFILKKNLKILIKYKNLYNIKQYIHIKFISTLFLNSQYNIYKYNQLIIYYPLDIILKNLIRNYTNNKFNILNSYQIINHKSIYLLNKNKINFWVIKNLNINYIYTKLLKTKLLNKNKKLICNFNNKYFNIFKIKYGYIYKIFIYKYLKYNIIKNTFKIKIINYYKLNIYKKNINKFYINSF</sequence>
<evidence type="ECO:0000256" key="3">
    <source>
        <dbReference type="ARBA" id="ARBA00022478"/>
    </source>
</evidence>
<feature type="domain" description="RNA polymerase Rpb1" evidence="9">
    <location>
        <begin position="161"/>
        <end position="475"/>
    </location>
</feature>
<evidence type="ECO:0000259" key="9">
    <source>
        <dbReference type="Pfam" id="PF04998"/>
    </source>
</evidence>
<protein>
    <recommendedName>
        <fullName evidence="2">DNA-directed RNA polymerase</fullName>
        <ecNumber evidence="2">2.7.7.6</ecNumber>
    </recommendedName>
</protein>
<dbReference type="PANTHER" id="PTHR19376:SF54">
    <property type="entry name" value="DNA-DIRECTED RNA POLYMERASE SUBUNIT BETA"/>
    <property type="match status" value="1"/>
</dbReference>
<dbReference type="SUPFAM" id="SSF64484">
    <property type="entry name" value="beta and beta-prime subunits of DNA dependent RNA-polymerase"/>
    <property type="match status" value="1"/>
</dbReference>
<dbReference type="GO" id="GO:0006351">
    <property type="term" value="P:DNA-templated transcription"/>
    <property type="evidence" value="ECO:0007669"/>
    <property type="project" value="InterPro"/>
</dbReference>
<keyword evidence="5" id="KW-0548">Nucleotidyltransferase</keyword>
<keyword evidence="7" id="KW-0804">Transcription</keyword>